<dbReference type="PROSITE" id="PS00409">
    <property type="entry name" value="PROKAR_NTER_METHYL"/>
    <property type="match status" value="1"/>
</dbReference>
<feature type="transmembrane region" description="Helical" evidence="1">
    <location>
        <begin position="14"/>
        <end position="36"/>
    </location>
</feature>
<protein>
    <submittedName>
        <fullName evidence="2">Prepilin-type N-terminal cleavage/methylation domain-containing protein</fullName>
    </submittedName>
</protein>
<accession>A0ABW3X7G7</accession>
<dbReference type="Proteomes" id="UP001597176">
    <property type="component" value="Unassembled WGS sequence"/>
</dbReference>
<dbReference type="Pfam" id="PF07963">
    <property type="entry name" value="N_methyl"/>
    <property type="match status" value="1"/>
</dbReference>
<keyword evidence="1" id="KW-0472">Membrane</keyword>
<dbReference type="InterPro" id="IPR012902">
    <property type="entry name" value="N_methyl_site"/>
</dbReference>
<evidence type="ECO:0000313" key="2">
    <source>
        <dbReference type="EMBL" id="MFD1304168.1"/>
    </source>
</evidence>
<keyword evidence="3" id="KW-1185">Reference proteome</keyword>
<proteinExistence type="predicted"/>
<gene>
    <name evidence="2" type="ORF">ACFQ4G_21665</name>
</gene>
<evidence type="ECO:0000313" key="3">
    <source>
        <dbReference type="Proteomes" id="UP001597176"/>
    </source>
</evidence>
<comment type="caution">
    <text evidence="2">The sequence shown here is derived from an EMBL/GenBank/DDBJ whole genome shotgun (WGS) entry which is preliminary data.</text>
</comment>
<sequence length="127" mass="12901">MAEPAPDPEAGDCAGFTLVEMLVALALAALIGVMLAQALSLTGTIAGVSARFAGAEEVQAVRDHLRRTLGDLAGRRPDGTLPPFAGGSDGLSGLLAANRDVERDAEQRLDLRAVPGAAGLDLVEGRG</sequence>
<dbReference type="NCBIfam" id="TIGR02532">
    <property type="entry name" value="IV_pilin_GFxxxE"/>
    <property type="match status" value="1"/>
</dbReference>
<dbReference type="RefSeq" id="WP_379041090.1">
    <property type="nucleotide sequence ID" value="NZ_JBHTND010000061.1"/>
</dbReference>
<feature type="non-terminal residue" evidence="2">
    <location>
        <position position="127"/>
    </location>
</feature>
<organism evidence="2 3">
    <name type="scientific">Methylobacterium marchantiae</name>
    <dbReference type="NCBI Taxonomy" id="600331"/>
    <lineage>
        <taxon>Bacteria</taxon>
        <taxon>Pseudomonadati</taxon>
        <taxon>Pseudomonadota</taxon>
        <taxon>Alphaproteobacteria</taxon>
        <taxon>Hyphomicrobiales</taxon>
        <taxon>Methylobacteriaceae</taxon>
        <taxon>Methylobacterium</taxon>
    </lineage>
</organism>
<reference evidence="3" key="1">
    <citation type="journal article" date="2019" name="Int. J. Syst. Evol. Microbiol.">
        <title>The Global Catalogue of Microorganisms (GCM) 10K type strain sequencing project: providing services to taxonomists for standard genome sequencing and annotation.</title>
        <authorList>
            <consortium name="The Broad Institute Genomics Platform"/>
            <consortium name="The Broad Institute Genome Sequencing Center for Infectious Disease"/>
            <person name="Wu L."/>
            <person name="Ma J."/>
        </authorList>
    </citation>
    <scope>NUCLEOTIDE SEQUENCE [LARGE SCALE GENOMIC DNA]</scope>
    <source>
        <strain evidence="3">CCUG 56108</strain>
    </source>
</reference>
<dbReference type="EMBL" id="JBHTND010000061">
    <property type="protein sequence ID" value="MFD1304168.1"/>
    <property type="molecule type" value="Genomic_DNA"/>
</dbReference>
<keyword evidence="1" id="KW-1133">Transmembrane helix</keyword>
<name>A0ABW3X7G7_9HYPH</name>
<keyword evidence="1" id="KW-0812">Transmembrane</keyword>
<evidence type="ECO:0000256" key="1">
    <source>
        <dbReference type="SAM" id="Phobius"/>
    </source>
</evidence>